<organism evidence="1">
    <name type="scientific">uncultured Caudovirales phage</name>
    <dbReference type="NCBI Taxonomy" id="2100421"/>
    <lineage>
        <taxon>Viruses</taxon>
        <taxon>Duplodnaviria</taxon>
        <taxon>Heunggongvirae</taxon>
        <taxon>Uroviricota</taxon>
        <taxon>Caudoviricetes</taxon>
        <taxon>Peduoviridae</taxon>
        <taxon>Maltschvirus</taxon>
        <taxon>Maltschvirus maltsch</taxon>
    </lineage>
</organism>
<sequence length="112" mass="13140">MNNEQVMQLMADNGMHEGGMDNWVIDNAWFKFANLVEAQEREAWEHKFARLQNLMDIREIQPNKPCCLAARADERKLCTAVVRQRDDLVRTLEKAEAHIKFLEDEIRTRGLL</sequence>
<name>A0A6J5Q8F5_9CAUD</name>
<reference evidence="1" key="1">
    <citation type="submission" date="2020-05" db="EMBL/GenBank/DDBJ databases">
        <authorList>
            <person name="Chiriac C."/>
            <person name="Salcher M."/>
            <person name="Ghai R."/>
            <person name="Kavagutti S V."/>
        </authorList>
    </citation>
    <scope>NUCLEOTIDE SEQUENCE</scope>
</reference>
<evidence type="ECO:0000313" key="1">
    <source>
        <dbReference type="EMBL" id="CAB4180559.1"/>
    </source>
</evidence>
<gene>
    <name evidence="1" type="ORF">UFOVP1049_54</name>
</gene>
<proteinExistence type="predicted"/>
<accession>A0A6J5Q8F5</accession>
<protein>
    <submittedName>
        <fullName evidence="1">Uncharacterized protein</fullName>
    </submittedName>
</protein>
<dbReference type="EMBL" id="LR796986">
    <property type="protein sequence ID" value="CAB4180559.1"/>
    <property type="molecule type" value="Genomic_DNA"/>
</dbReference>